<dbReference type="RefSeq" id="WP_066835086.1">
    <property type="nucleotide sequence ID" value="NZ_JACJIQ010000004.1"/>
</dbReference>
<feature type="signal peptide" evidence="1">
    <location>
        <begin position="1"/>
        <end position="23"/>
    </location>
</feature>
<organism evidence="2 3">
    <name type="scientific">Rufibacter quisquiliarum</name>
    <dbReference type="NCBI Taxonomy" id="1549639"/>
    <lineage>
        <taxon>Bacteria</taxon>
        <taxon>Pseudomonadati</taxon>
        <taxon>Bacteroidota</taxon>
        <taxon>Cytophagia</taxon>
        <taxon>Cytophagales</taxon>
        <taxon>Hymenobacteraceae</taxon>
        <taxon>Rufibacter</taxon>
    </lineage>
</organism>
<gene>
    <name evidence="2" type="ORF">FHS90_001274</name>
</gene>
<evidence type="ECO:0000256" key="1">
    <source>
        <dbReference type="SAM" id="SignalP"/>
    </source>
</evidence>
<dbReference type="AlphaFoldDB" id="A0A839GQ56"/>
<keyword evidence="3" id="KW-1185">Reference proteome</keyword>
<dbReference type="Proteomes" id="UP000563094">
    <property type="component" value="Unassembled WGS sequence"/>
</dbReference>
<protein>
    <recommendedName>
        <fullName evidence="4">Secretion system C-terminal sorting domain-containing protein</fullName>
    </recommendedName>
</protein>
<dbReference type="EMBL" id="JACJIQ010000004">
    <property type="protein sequence ID" value="MBA9076568.1"/>
    <property type="molecule type" value="Genomic_DNA"/>
</dbReference>
<keyword evidence="1" id="KW-0732">Signal</keyword>
<evidence type="ECO:0000313" key="2">
    <source>
        <dbReference type="EMBL" id="MBA9076568.1"/>
    </source>
</evidence>
<evidence type="ECO:0000313" key="3">
    <source>
        <dbReference type="Proteomes" id="UP000563094"/>
    </source>
</evidence>
<comment type="caution">
    <text evidence="2">The sequence shown here is derived from an EMBL/GenBank/DDBJ whole genome shotgun (WGS) entry which is preliminary data.</text>
</comment>
<sequence length="318" mass="35668">MKKKYKWWFLSALLLLASTITLAQTTTRTLRNLLPQHPQELRKYTNSGTWGYWLGQNYRFNQQYAEKYYVSGNAKVIGIISHHGGKYAHANNLASFRVYSVGTNKLPHARLASKDVRYADLRLNGAAMTTTFDAPIAVQDSFFVTFDLHDYAHGGYDGDTIGLYSGINGSRPSADFENFGRNAVQQHEHAYEKWVDFRTQNFTNIATHFALFPIVEMTVTGIKDEFVQKEQLTLYPPSPNPIQSGQDIQLRYALASPSTVSLTLLDLQGNALLELMPKRQTVGEHVAHFPSAQLAAGTYLCLLQSDAISIATKILVIK</sequence>
<evidence type="ECO:0008006" key="4">
    <source>
        <dbReference type="Google" id="ProtNLM"/>
    </source>
</evidence>
<reference evidence="2 3" key="1">
    <citation type="submission" date="2020-08" db="EMBL/GenBank/DDBJ databases">
        <title>Genomic Encyclopedia of Type Strains, Phase IV (KMG-IV): sequencing the most valuable type-strain genomes for metagenomic binning, comparative biology and taxonomic classification.</title>
        <authorList>
            <person name="Goeker M."/>
        </authorList>
    </citation>
    <scope>NUCLEOTIDE SEQUENCE [LARGE SCALE GENOMIC DNA]</scope>
    <source>
        <strain evidence="2 3">DSM 29854</strain>
    </source>
</reference>
<feature type="chain" id="PRO_5032427659" description="Secretion system C-terminal sorting domain-containing protein" evidence="1">
    <location>
        <begin position="24"/>
        <end position="318"/>
    </location>
</feature>
<name>A0A839GQ56_9BACT</name>
<accession>A0A839GQ56</accession>
<proteinExistence type="predicted"/>